<sequence length="106" mass="12702">MAMVKPRWGLNLKLSVQRVIAMENRAWRASFFTYDKGRLFDDRERAAESVFIQYTLQKWERERLEKLNKKKMKMADQQEWQRRQESAVKAETASPEPEKQQRPALG</sequence>
<feature type="compositionally biased region" description="Basic and acidic residues" evidence="1">
    <location>
        <begin position="96"/>
        <end position="106"/>
    </location>
</feature>
<proteinExistence type="evidence at transcript level"/>
<dbReference type="AlphaFoldDB" id="A9NM65"/>
<evidence type="ECO:0000313" key="2">
    <source>
        <dbReference type="EMBL" id="ABK21726.1"/>
    </source>
</evidence>
<accession>A9NM65</accession>
<name>A9NM65_PICSI</name>
<organism evidence="2">
    <name type="scientific">Picea sitchensis</name>
    <name type="common">Sitka spruce</name>
    <name type="synonym">Pinus sitchensis</name>
    <dbReference type="NCBI Taxonomy" id="3332"/>
    <lineage>
        <taxon>Eukaryota</taxon>
        <taxon>Viridiplantae</taxon>
        <taxon>Streptophyta</taxon>
        <taxon>Embryophyta</taxon>
        <taxon>Tracheophyta</taxon>
        <taxon>Spermatophyta</taxon>
        <taxon>Pinopsida</taxon>
        <taxon>Pinidae</taxon>
        <taxon>Conifers I</taxon>
        <taxon>Pinales</taxon>
        <taxon>Pinaceae</taxon>
        <taxon>Picea</taxon>
    </lineage>
</organism>
<protein>
    <submittedName>
        <fullName evidence="2">Uncharacterized protein</fullName>
    </submittedName>
</protein>
<dbReference type="EMBL" id="EF082363">
    <property type="protein sequence ID" value="ABK21726.1"/>
    <property type="molecule type" value="mRNA"/>
</dbReference>
<feature type="compositionally biased region" description="Basic and acidic residues" evidence="1">
    <location>
        <begin position="70"/>
        <end position="88"/>
    </location>
</feature>
<evidence type="ECO:0000256" key="1">
    <source>
        <dbReference type="SAM" id="MobiDB-lite"/>
    </source>
</evidence>
<feature type="region of interest" description="Disordered" evidence="1">
    <location>
        <begin position="70"/>
        <end position="106"/>
    </location>
</feature>
<reference evidence="2" key="1">
    <citation type="journal article" date="2008" name="BMC Genomics">
        <title>A conifer genomics resource of 200,000 spruce (Picea spp.) ESTs and 6,464 high-quality, sequence-finished full-length cDNAs for Sitka spruce (Picea sitchensis).</title>
        <authorList>
            <person name="Ralph S.G."/>
            <person name="Chun H.J."/>
            <person name="Kolosova N."/>
            <person name="Cooper D."/>
            <person name="Oddy C."/>
            <person name="Ritland C.E."/>
            <person name="Kirkpatrick R."/>
            <person name="Moore R."/>
            <person name="Barber S."/>
            <person name="Holt R.A."/>
            <person name="Jones S.J."/>
            <person name="Marra M.A."/>
            <person name="Douglas C.J."/>
            <person name="Ritland K."/>
            <person name="Bohlmann J."/>
        </authorList>
    </citation>
    <scope>NUCLEOTIDE SEQUENCE</scope>
    <source>
        <tissue evidence="2">Green portion of the leader tissue</tissue>
    </source>
</reference>